<evidence type="ECO:0000313" key="2">
    <source>
        <dbReference type="EMBL" id="MFB9714558.1"/>
    </source>
</evidence>
<dbReference type="InterPro" id="IPR011083">
    <property type="entry name" value="Phage_tail_collar_dom"/>
</dbReference>
<comment type="caution">
    <text evidence="2">The sequence shown here is derived from an EMBL/GenBank/DDBJ whole genome shotgun (WGS) entry which is preliminary data.</text>
</comment>
<accession>A0ABV5UR12</accession>
<dbReference type="Pfam" id="PF07484">
    <property type="entry name" value="Collar"/>
    <property type="match status" value="1"/>
</dbReference>
<evidence type="ECO:0000259" key="1">
    <source>
        <dbReference type="Pfam" id="PF07484"/>
    </source>
</evidence>
<reference evidence="2 3" key="1">
    <citation type="submission" date="2024-09" db="EMBL/GenBank/DDBJ databases">
        <authorList>
            <person name="Sun Q."/>
            <person name="Mori K."/>
        </authorList>
    </citation>
    <scope>NUCLEOTIDE SEQUENCE [LARGE SCALE GENOMIC DNA]</scope>
    <source>
        <strain evidence="2 3">JCM 13519</strain>
    </source>
</reference>
<dbReference type="SUPFAM" id="SSF88874">
    <property type="entry name" value="Receptor-binding domain of short tail fibre protein gp12"/>
    <property type="match status" value="1"/>
</dbReference>
<dbReference type="RefSeq" id="WP_345047920.1">
    <property type="nucleotide sequence ID" value="NZ_BAABED010000001.1"/>
</dbReference>
<protein>
    <submittedName>
        <fullName evidence="2">Phage tail protein</fullName>
    </submittedName>
</protein>
<proteinExistence type="predicted"/>
<feature type="domain" description="Phage tail collar" evidence="1">
    <location>
        <begin position="7"/>
        <end position="62"/>
    </location>
</feature>
<dbReference type="Gene3D" id="3.90.1340.10">
    <property type="entry name" value="Phage tail collar domain"/>
    <property type="match status" value="1"/>
</dbReference>
<name>A0ABV5UR12_9MICC</name>
<gene>
    <name evidence="2" type="ORF">ACFFPI_10530</name>
</gene>
<evidence type="ECO:0000313" key="3">
    <source>
        <dbReference type="Proteomes" id="UP001589536"/>
    </source>
</evidence>
<sequence>MTDPFIGEIRLVGFNFAPTNWALCNGQLLSIQQNIALFSLLGTTYGGNGTTNFALPDLRGRAALHNGQGPGLSNYFIGEVTGSETTTLITSNLPPHTHPGMYASTTETTDRPSAGMAPAPGGSYGAPDSGVALASTQQAGGGQPFYNLPPSLVLNYVISLVGIFPSRG</sequence>
<dbReference type="Proteomes" id="UP001589536">
    <property type="component" value="Unassembled WGS sequence"/>
</dbReference>
<dbReference type="InterPro" id="IPR037053">
    <property type="entry name" value="Phage_tail_collar_dom_sf"/>
</dbReference>
<organism evidence="2 3">
    <name type="scientific">Arthrobacter methylotrophus</name>
    <dbReference type="NCBI Taxonomy" id="121291"/>
    <lineage>
        <taxon>Bacteria</taxon>
        <taxon>Bacillati</taxon>
        <taxon>Actinomycetota</taxon>
        <taxon>Actinomycetes</taxon>
        <taxon>Micrococcales</taxon>
        <taxon>Micrococcaceae</taxon>
        <taxon>Arthrobacter</taxon>
    </lineage>
</organism>
<keyword evidence="3" id="KW-1185">Reference proteome</keyword>
<dbReference type="EMBL" id="JBHMBH010000022">
    <property type="protein sequence ID" value="MFB9714558.1"/>
    <property type="molecule type" value="Genomic_DNA"/>
</dbReference>